<sequence>MTPPVGPGPARDRPGPRVPHLVGSGDPALLARLAVELAADPEVTVRGQHGPAGAPTLLLVDMTADRAELLRRSNPAATVEIDAPLEPYANRGPR</sequence>
<accession>A0A919GAF3</accession>
<reference evidence="2" key="2">
    <citation type="submission" date="2020-09" db="EMBL/GenBank/DDBJ databases">
        <authorList>
            <person name="Sun Q."/>
            <person name="Ohkuma M."/>
        </authorList>
    </citation>
    <scope>NUCLEOTIDE SEQUENCE</scope>
    <source>
        <strain evidence="2">JCM 5069</strain>
    </source>
</reference>
<proteinExistence type="predicted"/>
<name>A0A919GAF3_9ACTN</name>
<evidence type="ECO:0000256" key="1">
    <source>
        <dbReference type="SAM" id="MobiDB-lite"/>
    </source>
</evidence>
<evidence type="ECO:0000313" key="2">
    <source>
        <dbReference type="EMBL" id="GHH80993.1"/>
    </source>
</evidence>
<reference evidence="2" key="1">
    <citation type="journal article" date="2014" name="Int. J. Syst. Evol. Microbiol.">
        <title>Complete genome sequence of Corynebacterium casei LMG S-19264T (=DSM 44701T), isolated from a smear-ripened cheese.</title>
        <authorList>
            <consortium name="US DOE Joint Genome Institute (JGI-PGF)"/>
            <person name="Walter F."/>
            <person name="Albersmeier A."/>
            <person name="Kalinowski J."/>
            <person name="Ruckert C."/>
        </authorList>
    </citation>
    <scope>NUCLEOTIDE SEQUENCE</scope>
    <source>
        <strain evidence="2">JCM 5069</strain>
    </source>
</reference>
<organism evidence="2 3">
    <name type="scientific">Streptomyces sulfonofaciens</name>
    <dbReference type="NCBI Taxonomy" id="68272"/>
    <lineage>
        <taxon>Bacteria</taxon>
        <taxon>Bacillati</taxon>
        <taxon>Actinomycetota</taxon>
        <taxon>Actinomycetes</taxon>
        <taxon>Kitasatosporales</taxon>
        <taxon>Streptomycetaceae</taxon>
        <taxon>Streptomyces</taxon>
    </lineage>
</organism>
<keyword evidence="3" id="KW-1185">Reference proteome</keyword>
<dbReference type="Proteomes" id="UP000603708">
    <property type="component" value="Unassembled WGS sequence"/>
</dbReference>
<comment type="caution">
    <text evidence="2">The sequence shown here is derived from an EMBL/GenBank/DDBJ whole genome shotgun (WGS) entry which is preliminary data.</text>
</comment>
<dbReference type="EMBL" id="BNCD01000010">
    <property type="protein sequence ID" value="GHH80993.1"/>
    <property type="molecule type" value="Genomic_DNA"/>
</dbReference>
<protein>
    <submittedName>
        <fullName evidence="2">Uncharacterized protein</fullName>
    </submittedName>
</protein>
<evidence type="ECO:0000313" key="3">
    <source>
        <dbReference type="Proteomes" id="UP000603708"/>
    </source>
</evidence>
<feature type="region of interest" description="Disordered" evidence="1">
    <location>
        <begin position="74"/>
        <end position="94"/>
    </location>
</feature>
<gene>
    <name evidence="2" type="ORF">GCM10018793_37470</name>
</gene>
<dbReference type="AlphaFoldDB" id="A0A919GAF3"/>
<feature type="region of interest" description="Disordered" evidence="1">
    <location>
        <begin position="1"/>
        <end position="24"/>
    </location>
</feature>